<comment type="similarity">
    <text evidence="1 6">Belongs to the peptidase S14 family.</text>
</comment>
<reference evidence="8 9" key="1">
    <citation type="submission" date="2016-10" db="EMBL/GenBank/DDBJ databases">
        <authorList>
            <person name="de Groot N.N."/>
        </authorList>
    </citation>
    <scope>NUCLEOTIDE SEQUENCE [LARGE SCALE GENOMIC DNA]</scope>
    <source>
        <strain evidence="8 9">CGMCC 1.8894</strain>
    </source>
</reference>
<keyword evidence="4" id="KW-0378">Hydrolase</keyword>
<evidence type="ECO:0000313" key="9">
    <source>
        <dbReference type="Proteomes" id="UP000198539"/>
    </source>
</evidence>
<feature type="compositionally biased region" description="Low complexity" evidence="7">
    <location>
        <begin position="212"/>
        <end position="244"/>
    </location>
</feature>
<dbReference type="InterPro" id="IPR029045">
    <property type="entry name" value="ClpP/crotonase-like_dom_sf"/>
</dbReference>
<dbReference type="OrthoDB" id="9806592at2"/>
<evidence type="ECO:0000256" key="2">
    <source>
        <dbReference type="ARBA" id="ARBA00022490"/>
    </source>
</evidence>
<feature type="compositionally biased region" description="Acidic residues" evidence="7">
    <location>
        <begin position="250"/>
        <end position="301"/>
    </location>
</feature>
<dbReference type="PANTHER" id="PTHR10381">
    <property type="entry name" value="ATP-DEPENDENT CLP PROTEASE PROTEOLYTIC SUBUNIT"/>
    <property type="match status" value="1"/>
</dbReference>
<dbReference type="Pfam" id="PF25209">
    <property type="entry name" value="Phage_capsid_4"/>
    <property type="match status" value="1"/>
</dbReference>
<keyword evidence="2" id="KW-0963">Cytoplasm</keyword>
<dbReference type="AlphaFoldDB" id="A0A1H3EU12"/>
<dbReference type="InterPro" id="IPR023562">
    <property type="entry name" value="ClpP/TepA"/>
</dbReference>
<evidence type="ECO:0000256" key="4">
    <source>
        <dbReference type="ARBA" id="ARBA00022801"/>
    </source>
</evidence>
<evidence type="ECO:0000256" key="1">
    <source>
        <dbReference type="ARBA" id="ARBA00007039"/>
    </source>
</evidence>
<evidence type="ECO:0000256" key="5">
    <source>
        <dbReference type="ARBA" id="ARBA00022825"/>
    </source>
</evidence>
<dbReference type="InterPro" id="IPR001907">
    <property type="entry name" value="ClpP"/>
</dbReference>
<dbReference type="NCBIfam" id="NF045542">
    <property type="entry name" value="Clp_rel_HeadMat"/>
    <property type="match status" value="1"/>
</dbReference>
<dbReference type="CDD" id="cd07016">
    <property type="entry name" value="S14_ClpP_1"/>
    <property type="match status" value="1"/>
</dbReference>
<dbReference type="Gene3D" id="3.90.226.10">
    <property type="entry name" value="2-enoyl-CoA Hydratase, Chain A, domain 1"/>
    <property type="match status" value="1"/>
</dbReference>
<evidence type="ECO:0000256" key="3">
    <source>
        <dbReference type="ARBA" id="ARBA00022670"/>
    </source>
</evidence>
<organism evidence="8 9">
    <name type="scientific">Roseicitreum antarcticum</name>
    <dbReference type="NCBI Taxonomy" id="564137"/>
    <lineage>
        <taxon>Bacteria</taxon>
        <taxon>Pseudomonadati</taxon>
        <taxon>Pseudomonadota</taxon>
        <taxon>Alphaproteobacteria</taxon>
        <taxon>Rhodobacterales</taxon>
        <taxon>Paracoccaceae</taxon>
        <taxon>Roseicitreum</taxon>
    </lineage>
</organism>
<dbReference type="Proteomes" id="UP000198539">
    <property type="component" value="Unassembled WGS sequence"/>
</dbReference>
<dbReference type="STRING" id="564137.SAMN04488238_12515"/>
<evidence type="ECO:0000256" key="7">
    <source>
        <dbReference type="SAM" id="MobiDB-lite"/>
    </source>
</evidence>
<evidence type="ECO:0000313" key="8">
    <source>
        <dbReference type="EMBL" id="SDX81424.1"/>
    </source>
</evidence>
<protein>
    <recommendedName>
        <fullName evidence="6">ATP-dependent Clp protease proteolytic subunit</fullName>
    </recommendedName>
</protein>
<dbReference type="GO" id="GO:0004176">
    <property type="term" value="F:ATP-dependent peptidase activity"/>
    <property type="evidence" value="ECO:0007669"/>
    <property type="project" value="InterPro"/>
</dbReference>
<dbReference type="GO" id="GO:0051117">
    <property type="term" value="F:ATPase binding"/>
    <property type="evidence" value="ECO:0007669"/>
    <property type="project" value="TreeGrafter"/>
</dbReference>
<dbReference type="PANTHER" id="PTHR10381:SF70">
    <property type="entry name" value="ATP-DEPENDENT CLP PROTEASE PROTEOLYTIC SUBUNIT"/>
    <property type="match status" value="1"/>
</dbReference>
<evidence type="ECO:0000256" key="6">
    <source>
        <dbReference type="RuleBase" id="RU003567"/>
    </source>
</evidence>
<keyword evidence="5" id="KW-0720">Serine protease</keyword>
<keyword evidence="9" id="KW-1185">Reference proteome</keyword>
<dbReference type="RefSeq" id="WP_092892500.1">
    <property type="nucleotide sequence ID" value="NZ_FNOM01000025.1"/>
</dbReference>
<accession>A0A1H3EU12</accession>
<gene>
    <name evidence="8" type="ORF">SAMN04488238_12515</name>
</gene>
<dbReference type="SUPFAM" id="SSF52096">
    <property type="entry name" value="ClpP/crotonase"/>
    <property type="match status" value="1"/>
</dbReference>
<proteinExistence type="inferred from homology"/>
<dbReference type="PRINTS" id="PR00127">
    <property type="entry name" value="CLPPROTEASEP"/>
</dbReference>
<dbReference type="GO" id="GO:0006515">
    <property type="term" value="P:protein quality control for misfolded or incompletely synthesized proteins"/>
    <property type="evidence" value="ECO:0007669"/>
    <property type="project" value="TreeGrafter"/>
</dbReference>
<feature type="region of interest" description="Disordered" evidence="7">
    <location>
        <begin position="212"/>
        <end position="301"/>
    </location>
</feature>
<keyword evidence="3 8" id="KW-0645">Protease</keyword>
<dbReference type="GO" id="GO:0004252">
    <property type="term" value="F:serine-type endopeptidase activity"/>
    <property type="evidence" value="ECO:0007669"/>
    <property type="project" value="InterPro"/>
</dbReference>
<dbReference type="EMBL" id="FNOM01000025">
    <property type="protein sequence ID" value="SDX81424.1"/>
    <property type="molecule type" value="Genomic_DNA"/>
</dbReference>
<dbReference type="GO" id="GO:0009368">
    <property type="term" value="C:endopeptidase Clp complex"/>
    <property type="evidence" value="ECO:0007669"/>
    <property type="project" value="TreeGrafter"/>
</dbReference>
<name>A0A1H3EU12_9RHOB</name>
<sequence length="721" mass="76850">MNELLLYGSVGQSFWDEEHFTPAQVRADLKTFTGPVTIRINSGGGIATDGQAIYTALKDYPDAIHVVIDGIAASAASLIAMAGDTITMPIGSIMMIHDPANWFVEGRGTEADHLRSAANLRTLSNAYAKIYAARADIPVEEAREIMRAETYLDGAEALAAGFATSSDDEIEATAFAAFDYGIYDHAPQGLMAVAGARPRAAPRAKVLAMLAGTPPTTTTKPKGKPMAKTAAKTAPKAPAKTTASTKEDQIEAEEDDLMVEDDPEAVDQEDDPTTDTTADAEIDEPDAEEDEVEDDEVEDEPAVARAAAVGVLAYCERNNLPMASARSYISRGLTVAQINAERGGKDKKVRINPHGPSARITRDEVETRRTGIEGAIVARLSRDRMVNGPARDYMALSLPEMAAMSAGQRGRVQRGAGELRAIEMAFGSHSVSDFPAIFENALNKRLSQAYQSAQPTYRAIAERIDMSDFRPTPIAAIGDWPTLMPIGEGGEIKSGTVGDKSEIVALAAYGRKFHISRQMMVNDDLGAIDRLLSTRGRAVAAFEDQLFYAMLLAGAGSDGPTLRETGRQVFNASDKTKAASAAAITPAAVAKGFEAMMQRKGVGKDDPFLAITPSILLVGPQQLFAAQQLVAPIQAAQADNVNPYVSALQVVASPYITGNGWYLLADPGSAPVFMYGYLQGEEGPRMRMDEPFGQQGLGYSVELDFASGATDYRGGYKNAGG</sequence>
<dbReference type="Pfam" id="PF00574">
    <property type="entry name" value="CLP_protease"/>
    <property type="match status" value="1"/>
</dbReference>